<evidence type="ECO:0007829" key="8">
    <source>
        <dbReference type="PeptideAtlas" id="A0A804QJX3"/>
    </source>
</evidence>
<reference evidence="7" key="1">
    <citation type="journal article" date="2009" name="Science">
        <title>The B73 maize genome: complexity, diversity, and dynamics.</title>
        <authorList>
            <person name="Schnable P.S."/>
            <person name="Ware D."/>
            <person name="Fulton R.S."/>
            <person name="Stein J.C."/>
            <person name="Wei F."/>
            <person name="Pasternak S."/>
            <person name="Liang C."/>
            <person name="Zhang J."/>
            <person name="Fulton L."/>
            <person name="Graves T.A."/>
            <person name="Minx P."/>
            <person name="Reily A.D."/>
            <person name="Courtney L."/>
            <person name="Kruchowski S.S."/>
            <person name="Tomlinson C."/>
            <person name="Strong C."/>
            <person name="Delehaunty K."/>
            <person name="Fronick C."/>
            <person name="Courtney B."/>
            <person name="Rock S.M."/>
            <person name="Belter E."/>
            <person name="Du F."/>
            <person name="Kim K."/>
            <person name="Abbott R.M."/>
            <person name="Cotton M."/>
            <person name="Levy A."/>
            <person name="Marchetto P."/>
            <person name="Ochoa K."/>
            <person name="Jackson S.M."/>
            <person name="Gillam B."/>
            <person name="Chen W."/>
            <person name="Yan L."/>
            <person name="Higginbotham J."/>
            <person name="Cardenas M."/>
            <person name="Waligorski J."/>
            <person name="Applebaum E."/>
            <person name="Phelps L."/>
            <person name="Falcone J."/>
            <person name="Kanchi K."/>
            <person name="Thane T."/>
            <person name="Scimone A."/>
            <person name="Thane N."/>
            <person name="Henke J."/>
            <person name="Wang T."/>
            <person name="Ruppert J."/>
            <person name="Shah N."/>
            <person name="Rotter K."/>
            <person name="Hodges J."/>
            <person name="Ingenthron E."/>
            <person name="Cordes M."/>
            <person name="Kohlberg S."/>
            <person name="Sgro J."/>
            <person name="Delgado B."/>
            <person name="Mead K."/>
            <person name="Chinwalla A."/>
            <person name="Leonard S."/>
            <person name="Crouse K."/>
            <person name="Collura K."/>
            <person name="Kudrna D."/>
            <person name="Currie J."/>
            <person name="He R."/>
            <person name="Angelova A."/>
            <person name="Rajasekar S."/>
            <person name="Mueller T."/>
            <person name="Lomeli R."/>
            <person name="Scara G."/>
            <person name="Ko A."/>
            <person name="Delaney K."/>
            <person name="Wissotski M."/>
            <person name="Lopez G."/>
            <person name="Campos D."/>
            <person name="Braidotti M."/>
            <person name="Ashley E."/>
            <person name="Golser W."/>
            <person name="Kim H."/>
            <person name="Lee S."/>
            <person name="Lin J."/>
            <person name="Dujmic Z."/>
            <person name="Kim W."/>
            <person name="Talag J."/>
            <person name="Zuccolo A."/>
            <person name="Fan C."/>
            <person name="Sebastian A."/>
            <person name="Kramer M."/>
            <person name="Spiegel L."/>
            <person name="Nascimento L."/>
            <person name="Zutavern T."/>
            <person name="Miller B."/>
            <person name="Ambroise C."/>
            <person name="Muller S."/>
            <person name="Spooner W."/>
            <person name="Narechania A."/>
            <person name="Ren L."/>
            <person name="Wei S."/>
            <person name="Kumari S."/>
            <person name="Faga B."/>
            <person name="Levy M.J."/>
            <person name="McMahan L."/>
            <person name="Van Buren P."/>
            <person name="Vaughn M.W."/>
            <person name="Ying K."/>
            <person name="Yeh C.-T."/>
            <person name="Emrich S.J."/>
            <person name="Jia Y."/>
            <person name="Kalyanaraman A."/>
            <person name="Hsia A.-P."/>
            <person name="Barbazuk W.B."/>
            <person name="Baucom R.S."/>
            <person name="Brutnell T.P."/>
            <person name="Carpita N.C."/>
            <person name="Chaparro C."/>
            <person name="Chia J.-M."/>
            <person name="Deragon J.-M."/>
            <person name="Estill J.C."/>
            <person name="Fu Y."/>
            <person name="Jeddeloh J.A."/>
            <person name="Han Y."/>
            <person name="Lee H."/>
            <person name="Li P."/>
            <person name="Lisch D.R."/>
            <person name="Liu S."/>
            <person name="Liu Z."/>
            <person name="Nagel D.H."/>
            <person name="McCann M.C."/>
            <person name="SanMiguel P."/>
            <person name="Myers A.M."/>
            <person name="Nettleton D."/>
            <person name="Nguyen J."/>
            <person name="Penning B.W."/>
            <person name="Ponnala L."/>
            <person name="Schneider K.L."/>
            <person name="Schwartz D.C."/>
            <person name="Sharma A."/>
            <person name="Soderlund C."/>
            <person name="Springer N.M."/>
            <person name="Sun Q."/>
            <person name="Wang H."/>
            <person name="Waterman M."/>
            <person name="Westerman R."/>
            <person name="Wolfgruber T.K."/>
            <person name="Yang L."/>
            <person name="Yu Y."/>
            <person name="Zhang L."/>
            <person name="Zhou S."/>
            <person name="Zhu Q."/>
            <person name="Bennetzen J.L."/>
            <person name="Dawe R.K."/>
            <person name="Jiang J."/>
            <person name="Jiang N."/>
            <person name="Presting G.G."/>
            <person name="Wessler S.R."/>
            <person name="Aluru S."/>
            <person name="Martienssen R.A."/>
            <person name="Clifton S.W."/>
            <person name="McCombie W.R."/>
            <person name="Wing R.A."/>
            <person name="Wilson R.K."/>
        </authorList>
    </citation>
    <scope>NUCLEOTIDE SEQUENCE [LARGE SCALE GENOMIC DNA]</scope>
    <source>
        <strain evidence="7">cv. B73</strain>
    </source>
</reference>
<dbReference type="InterPro" id="IPR011611">
    <property type="entry name" value="PfkB_dom"/>
</dbReference>
<evidence type="ECO:0000256" key="3">
    <source>
        <dbReference type="ARBA" id="ARBA00022777"/>
    </source>
</evidence>
<keyword evidence="2" id="KW-0808">Transferase</keyword>
<organism evidence="6 7">
    <name type="scientific">Zea mays</name>
    <name type="common">Maize</name>
    <dbReference type="NCBI Taxonomy" id="4577"/>
    <lineage>
        <taxon>Eukaryota</taxon>
        <taxon>Viridiplantae</taxon>
        <taxon>Streptophyta</taxon>
        <taxon>Embryophyta</taxon>
        <taxon>Tracheophyta</taxon>
        <taxon>Spermatophyta</taxon>
        <taxon>Magnoliopsida</taxon>
        <taxon>Liliopsida</taxon>
        <taxon>Poales</taxon>
        <taxon>Poaceae</taxon>
        <taxon>PACMAD clade</taxon>
        <taxon>Panicoideae</taxon>
        <taxon>Andropogonodae</taxon>
        <taxon>Andropogoneae</taxon>
        <taxon>Tripsacinae</taxon>
        <taxon>Zea</taxon>
    </lineage>
</organism>
<name>A0A804QJX3_MAIZE</name>
<gene>
    <name evidence="6" type="primary">LOC100193343</name>
</gene>
<evidence type="ECO:0000313" key="7">
    <source>
        <dbReference type="Proteomes" id="UP000007305"/>
    </source>
</evidence>
<evidence type="ECO:0000256" key="4">
    <source>
        <dbReference type="SAM" id="MobiDB-lite"/>
    </source>
</evidence>
<dbReference type="Pfam" id="PF00294">
    <property type="entry name" value="PfkB"/>
    <property type="match status" value="1"/>
</dbReference>
<evidence type="ECO:0000256" key="1">
    <source>
        <dbReference type="ARBA" id="ARBA00010688"/>
    </source>
</evidence>
<dbReference type="InterPro" id="IPR029056">
    <property type="entry name" value="Ribokinase-like"/>
</dbReference>
<keyword evidence="7" id="KW-1185">Reference proteome</keyword>
<evidence type="ECO:0000256" key="2">
    <source>
        <dbReference type="ARBA" id="ARBA00022679"/>
    </source>
</evidence>
<evidence type="ECO:0000259" key="5">
    <source>
        <dbReference type="Pfam" id="PF00294"/>
    </source>
</evidence>
<dbReference type="Gramene" id="Zm00001eb334210_T003">
    <property type="protein sequence ID" value="Zm00001eb334210_P003"/>
    <property type="gene ID" value="Zm00001eb334210"/>
</dbReference>
<dbReference type="PANTHER" id="PTHR43320">
    <property type="entry name" value="SUGAR KINASE"/>
    <property type="match status" value="1"/>
</dbReference>
<comment type="similarity">
    <text evidence="1">Belongs to the carbohydrate kinase PfkB family.</text>
</comment>
<dbReference type="OrthoDB" id="415590at2759"/>
<dbReference type="Gene3D" id="3.40.1190.20">
    <property type="match status" value="1"/>
</dbReference>
<protein>
    <recommendedName>
        <fullName evidence="5">Carbohydrate kinase PfkB domain-containing protein</fullName>
    </recommendedName>
</protein>
<dbReference type="SUPFAM" id="SSF53613">
    <property type="entry name" value="Ribokinase-like"/>
    <property type="match status" value="1"/>
</dbReference>
<reference evidence="6" key="3">
    <citation type="submission" date="2021-05" db="UniProtKB">
        <authorList>
            <consortium name="EnsemblPlants"/>
        </authorList>
    </citation>
    <scope>IDENTIFICATION</scope>
    <source>
        <strain evidence="6">cv. B73</strain>
    </source>
</reference>
<dbReference type="GO" id="GO:0016301">
    <property type="term" value="F:kinase activity"/>
    <property type="evidence" value="ECO:0007669"/>
    <property type="project" value="UniProtKB-KW"/>
</dbReference>
<keyword evidence="3" id="KW-0418">Kinase</keyword>
<dbReference type="AlphaFoldDB" id="A0A804QJX3"/>
<reference evidence="6" key="2">
    <citation type="submission" date="2019-07" db="EMBL/GenBank/DDBJ databases">
        <authorList>
            <person name="Seetharam A."/>
            <person name="Woodhouse M."/>
            <person name="Cannon E."/>
        </authorList>
    </citation>
    <scope>NUCLEOTIDE SEQUENCE [LARGE SCALE GENOMIC DNA]</scope>
    <source>
        <strain evidence="6">cv. B73</strain>
    </source>
</reference>
<dbReference type="EnsemblPlants" id="Zm00001eb334210_T003">
    <property type="protein sequence ID" value="Zm00001eb334210_P003"/>
    <property type="gene ID" value="Zm00001eb334210"/>
</dbReference>
<keyword evidence="8" id="KW-1267">Proteomics identification</keyword>
<dbReference type="PANTHER" id="PTHR43320:SF1">
    <property type="entry name" value="OS01G0105900 PROTEIN"/>
    <property type="match status" value="1"/>
</dbReference>
<sequence>MGAEAAHPQQQPPSSVRPCREAAAPAVLGLQLSALIDHVARVDWSLLDRVPGDRGGSQQVSIVELNHILNEVNTHILPSHNDLTPITTIAGGSVANTIRGLSAGFGISTGIIGACGDDNQGLLFVNNMSFSGVDLTRLRAKKGHTAQCVCLVDASGNRTMRPCLSSAVKIQANEFRKEDFKGSKWLIVRYAQQNMEQIIEAIRIAKQEGLSVSLDLASFEVCMHTTDLIARSKLTFCLIFLCDCLPCRWSVTLGLSLLTFWRPVTLTFASPMRMKLERL</sequence>
<evidence type="ECO:0000313" key="6">
    <source>
        <dbReference type="EnsemblPlants" id="Zm00001eb334210_P003"/>
    </source>
</evidence>
<proteinExistence type="evidence at protein level"/>
<feature type="domain" description="Carbohydrate kinase PfkB" evidence="5">
    <location>
        <begin position="84"/>
        <end position="175"/>
    </location>
</feature>
<accession>A0A804QJX3</accession>
<dbReference type="InterPro" id="IPR052700">
    <property type="entry name" value="Carb_kinase_PfkB-like"/>
</dbReference>
<dbReference type="Proteomes" id="UP000007305">
    <property type="component" value="Chromosome 8"/>
</dbReference>
<feature type="region of interest" description="Disordered" evidence="4">
    <location>
        <begin position="1"/>
        <end position="20"/>
    </location>
</feature>